<feature type="region of interest" description="Disordered" evidence="1">
    <location>
        <begin position="230"/>
        <end position="287"/>
    </location>
</feature>
<dbReference type="AlphaFoldDB" id="A3IZP1"/>
<accession>A3IZP1</accession>
<protein>
    <submittedName>
        <fullName evidence="2">Uncharacterized protein</fullName>
    </submittedName>
</protein>
<evidence type="ECO:0000313" key="2">
    <source>
        <dbReference type="EMBL" id="EAZ88061.1"/>
    </source>
</evidence>
<keyword evidence="3" id="KW-1185">Reference proteome</keyword>
<comment type="caution">
    <text evidence="2">The sequence shown here is derived from an EMBL/GenBank/DDBJ whole genome shotgun (WGS) entry which is preliminary data.</text>
</comment>
<reference evidence="2 3" key="1">
    <citation type="submission" date="2007-03" db="EMBL/GenBank/DDBJ databases">
        <authorList>
            <person name="Stal L."/>
            <person name="Ferriera S."/>
            <person name="Johnson J."/>
            <person name="Kravitz S."/>
            <person name="Beeson K."/>
            <person name="Sutton G."/>
            <person name="Rogers Y.-H."/>
            <person name="Friedman R."/>
            <person name="Frazier M."/>
            <person name="Venter J.C."/>
        </authorList>
    </citation>
    <scope>NUCLEOTIDE SEQUENCE [LARGE SCALE GENOMIC DNA]</scope>
    <source>
        <strain evidence="2 3">CCY0110</strain>
    </source>
</reference>
<sequence>MLAPIESNPKTESIASVFQKLLQQISLLGGGIMLGIATTLSFAPPALSNTNVTVNPWGMPMIMEFDPNKSPGTEADPTIPGDLPGPPADENGNSLLREGEDAFAQPFIQQTFMYQFNSDQNGKITITSINVTVSGKTVIHLPNDADDTLKEHENGHDTLNKEEYTKRIEGKLKDSLRDLMGSMYVGEGNTLQEKINNAKAKAEKAINDRLIQRGIASSTMQMDTLGKKYDKLTDHGKSDTVDTDEGVKEAIKERNKAPKAGKEAKKPEQSKQMGSTSPSSSLSLFDSNTNRLSFGGDTLLTVTNDPTDPIIGRGQIQIDPMLLIGVQENGTVHLSDTSLQIVDTTNDSFLMDAFLFELAYIPSSSPDFAGMIQGYLDIPPVFAEGINNSIESPFLSGMLDASIADELTTFWFFADQPLFDSQGLPLIGSSGVTGSLKIGVAQVPESTSTISLFALGSLGAISTFKRYKFKI</sequence>
<proteinExistence type="predicted"/>
<dbReference type="RefSeq" id="WP_008278856.1">
    <property type="nucleotide sequence ID" value="NZ_AAXW01000111.1"/>
</dbReference>
<evidence type="ECO:0000256" key="1">
    <source>
        <dbReference type="SAM" id="MobiDB-lite"/>
    </source>
</evidence>
<dbReference type="Proteomes" id="UP000003781">
    <property type="component" value="Unassembled WGS sequence"/>
</dbReference>
<feature type="compositionally biased region" description="Low complexity" evidence="1">
    <location>
        <begin position="275"/>
        <end position="287"/>
    </location>
</feature>
<evidence type="ECO:0000313" key="3">
    <source>
        <dbReference type="Proteomes" id="UP000003781"/>
    </source>
</evidence>
<organism evidence="2 3">
    <name type="scientific">Crocosphaera chwakensis CCY0110</name>
    <dbReference type="NCBI Taxonomy" id="391612"/>
    <lineage>
        <taxon>Bacteria</taxon>
        <taxon>Bacillati</taxon>
        <taxon>Cyanobacteriota</taxon>
        <taxon>Cyanophyceae</taxon>
        <taxon>Oscillatoriophycideae</taxon>
        <taxon>Chroococcales</taxon>
        <taxon>Aphanothecaceae</taxon>
        <taxon>Crocosphaera</taxon>
        <taxon>Crocosphaera chwakensis</taxon>
    </lineage>
</organism>
<name>A3IZP1_9CHRO</name>
<gene>
    <name evidence="2" type="ORF">CY0110_00870</name>
</gene>
<feature type="region of interest" description="Disordered" evidence="1">
    <location>
        <begin position="67"/>
        <end position="90"/>
    </location>
</feature>
<feature type="compositionally biased region" description="Basic and acidic residues" evidence="1">
    <location>
        <begin position="230"/>
        <end position="269"/>
    </location>
</feature>
<dbReference type="EMBL" id="AAXW01000111">
    <property type="protein sequence ID" value="EAZ88061.1"/>
    <property type="molecule type" value="Genomic_DNA"/>
</dbReference>